<sequence>MNKKIVFSINLIVVLLVFFPINIVIENENNELKIFSTGINVIYFKTENNNNFVEDKFLFFRNIKYKDYLILNYSNYSSRFTYSKNKIQDQFNSKQAYFFYSKNNSFYNQENVFFTEKWMKEAIFNSIKFFEMYVNEFIFTNKYFLKADNFRSFHVKPNVIFINDKKDIIHEITHVIIDKNIDHETSDIWPEIISESNSVLYLKLTNHLRYLNEIELKQINYYIPPYSTDVLDFLKTFDYDIDKYSYFFNNILENFDYINDEIFNQLVKTYKEEELK</sequence>
<dbReference type="EMBL" id="FMYV01000005">
    <property type="protein sequence ID" value="SDC59225.1"/>
    <property type="molecule type" value="Genomic_DNA"/>
</dbReference>
<proteinExistence type="predicted"/>
<evidence type="ECO:0000313" key="4">
    <source>
        <dbReference type="Proteomes" id="UP000199322"/>
    </source>
</evidence>
<dbReference type="Proteomes" id="UP000297288">
    <property type="component" value="Unassembled WGS sequence"/>
</dbReference>
<dbReference type="AlphaFoldDB" id="A0A1G6MW95"/>
<feature type="transmembrane region" description="Helical" evidence="1">
    <location>
        <begin position="7"/>
        <end position="25"/>
    </location>
</feature>
<evidence type="ECO:0000256" key="1">
    <source>
        <dbReference type="SAM" id="Phobius"/>
    </source>
</evidence>
<accession>A0A1G6MW95</accession>
<evidence type="ECO:0008006" key="6">
    <source>
        <dbReference type="Google" id="ProtNLM"/>
    </source>
</evidence>
<reference evidence="3 5" key="2">
    <citation type="submission" date="2019-04" db="EMBL/GenBank/DDBJ databases">
        <title>Draft genome sequence data and analysis of a Fermenting Bacterium, Geotoga petraea strain HO-Geo1, isolated from heavy-oil petroleum reservoir in Russia.</title>
        <authorList>
            <person name="Grouzdev D.S."/>
            <person name="Semenova E.M."/>
            <person name="Sokolova D.S."/>
            <person name="Tourova T.P."/>
            <person name="Poltaraus A.B."/>
            <person name="Nazina T.N."/>
        </authorList>
    </citation>
    <scope>NUCLEOTIDE SEQUENCE [LARGE SCALE GENOMIC DNA]</scope>
    <source>
        <strain evidence="3 5">HO-Geo1</strain>
    </source>
</reference>
<name>A0A1G6MW95_9BACT</name>
<keyword evidence="1" id="KW-0812">Transmembrane</keyword>
<dbReference type="RefSeq" id="WP_091404050.1">
    <property type="nucleotide sequence ID" value="NZ_FMYV01000005.1"/>
</dbReference>
<evidence type="ECO:0000313" key="5">
    <source>
        <dbReference type="Proteomes" id="UP000297288"/>
    </source>
</evidence>
<gene>
    <name evidence="3" type="ORF">E4650_08505</name>
    <name evidence="2" type="ORF">SAMN04488588_1392</name>
</gene>
<dbReference type="Proteomes" id="UP000199322">
    <property type="component" value="Unassembled WGS sequence"/>
</dbReference>
<keyword evidence="1" id="KW-1133">Transmembrane helix</keyword>
<evidence type="ECO:0000313" key="2">
    <source>
        <dbReference type="EMBL" id="SDC59225.1"/>
    </source>
</evidence>
<keyword evidence="1" id="KW-0472">Membrane</keyword>
<protein>
    <recommendedName>
        <fullName evidence="6">Peptidase MA superfamily protein</fullName>
    </recommendedName>
</protein>
<dbReference type="EMBL" id="SRME01000005">
    <property type="protein sequence ID" value="TGG87335.1"/>
    <property type="molecule type" value="Genomic_DNA"/>
</dbReference>
<dbReference type="STRING" id="28234.SAMN04488588_1392"/>
<keyword evidence="4" id="KW-1185">Reference proteome</keyword>
<organism evidence="2 4">
    <name type="scientific">Geotoga petraea</name>
    <dbReference type="NCBI Taxonomy" id="28234"/>
    <lineage>
        <taxon>Bacteria</taxon>
        <taxon>Thermotogati</taxon>
        <taxon>Thermotogota</taxon>
        <taxon>Thermotogae</taxon>
        <taxon>Petrotogales</taxon>
        <taxon>Petrotogaceae</taxon>
        <taxon>Geotoga</taxon>
    </lineage>
</organism>
<evidence type="ECO:0000313" key="3">
    <source>
        <dbReference type="EMBL" id="TGG87335.1"/>
    </source>
</evidence>
<reference evidence="2 4" key="1">
    <citation type="submission" date="2016-10" db="EMBL/GenBank/DDBJ databases">
        <authorList>
            <person name="de Groot N.N."/>
        </authorList>
    </citation>
    <scope>NUCLEOTIDE SEQUENCE [LARGE SCALE GENOMIC DNA]</scope>
    <source>
        <strain evidence="2 4">WG14</strain>
    </source>
</reference>